<name>A0ABR7SDM4_9ACTN</name>
<gene>
    <name evidence="5" type="ORF">H9Y04_13560</name>
</gene>
<dbReference type="SMART" id="SM00368">
    <property type="entry name" value="LRR_RI"/>
    <property type="match status" value="6"/>
</dbReference>
<proteinExistence type="predicted"/>
<dbReference type="SUPFAM" id="SSF52047">
    <property type="entry name" value="RNI-like"/>
    <property type="match status" value="1"/>
</dbReference>
<dbReference type="EMBL" id="JACTVJ010000006">
    <property type="protein sequence ID" value="MBC9713596.1"/>
    <property type="molecule type" value="Genomic_DNA"/>
</dbReference>
<dbReference type="InterPro" id="IPR027038">
    <property type="entry name" value="RanGap"/>
</dbReference>
<accession>A0ABR7SDM4</accession>
<evidence type="ECO:0000256" key="2">
    <source>
        <dbReference type="ARBA" id="ARBA00022614"/>
    </source>
</evidence>
<feature type="region of interest" description="Disordered" evidence="4">
    <location>
        <begin position="63"/>
        <end position="95"/>
    </location>
</feature>
<dbReference type="PANTHER" id="PTHR24113:SF12">
    <property type="entry name" value="RAN GTPASE-ACTIVATING PROTEIN 1"/>
    <property type="match status" value="1"/>
</dbReference>
<keyword evidence="2" id="KW-0433">Leucine-rich repeat</keyword>
<evidence type="ECO:0000313" key="5">
    <source>
        <dbReference type="EMBL" id="MBC9713596.1"/>
    </source>
</evidence>
<dbReference type="Proteomes" id="UP000642284">
    <property type="component" value="Unassembled WGS sequence"/>
</dbReference>
<dbReference type="PANTHER" id="PTHR24113">
    <property type="entry name" value="RAN GTPASE-ACTIVATING PROTEIN 1"/>
    <property type="match status" value="1"/>
</dbReference>
<feature type="compositionally biased region" description="Basic and acidic residues" evidence="4">
    <location>
        <begin position="83"/>
        <end position="94"/>
    </location>
</feature>
<dbReference type="Gene3D" id="3.80.10.10">
    <property type="entry name" value="Ribonuclease Inhibitor"/>
    <property type="match status" value="1"/>
</dbReference>
<evidence type="ECO:0000256" key="4">
    <source>
        <dbReference type="SAM" id="MobiDB-lite"/>
    </source>
</evidence>
<evidence type="ECO:0000256" key="1">
    <source>
        <dbReference type="ARBA" id="ARBA00022468"/>
    </source>
</evidence>
<organism evidence="5 6">
    <name type="scientific">Streptomyces polyasparticus</name>
    <dbReference type="NCBI Taxonomy" id="2767826"/>
    <lineage>
        <taxon>Bacteria</taxon>
        <taxon>Bacillati</taxon>
        <taxon>Actinomycetota</taxon>
        <taxon>Actinomycetes</taxon>
        <taxon>Kitasatosporales</taxon>
        <taxon>Streptomycetaceae</taxon>
        <taxon>Streptomyces</taxon>
    </lineage>
</organism>
<keyword evidence="6" id="KW-1185">Reference proteome</keyword>
<evidence type="ECO:0000313" key="6">
    <source>
        <dbReference type="Proteomes" id="UP000642284"/>
    </source>
</evidence>
<comment type="caution">
    <text evidence="5">The sequence shown here is derived from an EMBL/GenBank/DDBJ whole genome shotgun (WGS) entry which is preliminary data.</text>
</comment>
<keyword evidence="3" id="KW-0677">Repeat</keyword>
<keyword evidence="1" id="KW-0343">GTPase activation</keyword>
<protein>
    <submittedName>
        <fullName evidence="5">Ribonuclease inhibitor</fullName>
    </submittedName>
</protein>
<sequence length="413" mass="42334">MPSVVPRPLADLTPLLDWLRGGRPAGERLDFTAGTALPDGRLDLCKQALGPEGAALVADALRESARDRRTAPGTSRDGQVPQRPDRTSDGDHGAPVRHVLLGTDGLGDEGAAAATRAAEQGQVETLYLGCNGITAPGACRIADQLRASPTVVAGIWLKRNPLGPAGGRAAAELIEAIRTLRTLDLVQTGLDPAGLALLVDALVAADGQGRTVERLFVGGNPLGAAGGRALGALVSAGAVGELYVSAARLGDEGARHLAVALGRAPYGRLTRLSVASNGIGPRAAALLVSAAAASGVEVLDLGRVRAARTLGARDNQLDLAAAREVAHALAGQEHRLAHLVLSHTGMRSREAHQLLDTAPAAVSATRFVLGSSIAASVKRRLNELSAHVPPPRVPEAVAAVRSVHRTAPPTELS</sequence>
<dbReference type="InterPro" id="IPR032675">
    <property type="entry name" value="LRR_dom_sf"/>
</dbReference>
<evidence type="ECO:0000256" key="3">
    <source>
        <dbReference type="ARBA" id="ARBA00022737"/>
    </source>
</evidence>
<reference evidence="5 6" key="1">
    <citation type="submission" date="2020-08" db="EMBL/GenBank/DDBJ databases">
        <title>Genemic of Streptomyces polyaspartic.</title>
        <authorList>
            <person name="Liu W."/>
        </authorList>
    </citation>
    <scope>NUCLEOTIDE SEQUENCE [LARGE SCALE GENOMIC DNA]</scope>
    <source>
        <strain evidence="5 6">TRM66268-LWL</strain>
    </source>
</reference>